<evidence type="ECO:0000313" key="2">
    <source>
        <dbReference type="Proteomes" id="UP001519290"/>
    </source>
</evidence>
<sequence length="153" mass="16827">MIVAVNTGSVHLSIDAVEDSILACGLPPGWQVGVAAYETVRAMAEQNLRLGHDVVVDAVNDSEEARQTWRTAAARTGASIEFVHLMISDALEHQRRLSGRDRCLTYVGEPTWADVQRRRADYAAWSDEVLEFDTATWAADEVADALTARLSTR</sequence>
<dbReference type="Proteomes" id="UP001519290">
    <property type="component" value="Unassembled WGS sequence"/>
</dbReference>
<dbReference type="SUPFAM" id="SSF52540">
    <property type="entry name" value="P-loop containing nucleoside triphosphate hydrolases"/>
    <property type="match status" value="1"/>
</dbReference>
<comment type="caution">
    <text evidence="1">The sequence shown here is derived from an EMBL/GenBank/DDBJ whole genome shotgun (WGS) entry which is preliminary data.</text>
</comment>
<dbReference type="InterPro" id="IPR027417">
    <property type="entry name" value="P-loop_NTPase"/>
</dbReference>
<dbReference type="PANTHER" id="PTHR37807:SF3">
    <property type="entry name" value="OS07G0160300 PROTEIN"/>
    <property type="match status" value="1"/>
</dbReference>
<organism evidence="1 2">
    <name type="scientific">Brachybacterium sacelli</name>
    <dbReference type="NCBI Taxonomy" id="173364"/>
    <lineage>
        <taxon>Bacteria</taxon>
        <taxon>Bacillati</taxon>
        <taxon>Actinomycetota</taxon>
        <taxon>Actinomycetes</taxon>
        <taxon>Micrococcales</taxon>
        <taxon>Dermabacteraceae</taxon>
        <taxon>Brachybacterium</taxon>
    </lineage>
</organism>
<name>A0ABS4X4A8_9MICO</name>
<dbReference type="Pfam" id="PF13671">
    <property type="entry name" value="AAA_33"/>
    <property type="match status" value="1"/>
</dbReference>
<dbReference type="PANTHER" id="PTHR37807">
    <property type="entry name" value="OS07G0160300 PROTEIN"/>
    <property type="match status" value="1"/>
</dbReference>
<protein>
    <submittedName>
        <fullName evidence="1">Kinase</fullName>
    </submittedName>
</protein>
<dbReference type="Gene3D" id="3.40.50.300">
    <property type="entry name" value="P-loop containing nucleotide triphosphate hydrolases"/>
    <property type="match status" value="1"/>
</dbReference>
<dbReference type="GO" id="GO:0016301">
    <property type="term" value="F:kinase activity"/>
    <property type="evidence" value="ECO:0007669"/>
    <property type="project" value="UniProtKB-KW"/>
</dbReference>
<gene>
    <name evidence="1" type="ORF">JOF43_003282</name>
</gene>
<keyword evidence="1" id="KW-0808">Transferase</keyword>
<reference evidence="1 2" key="1">
    <citation type="submission" date="2021-03" db="EMBL/GenBank/DDBJ databases">
        <title>Sequencing the genomes of 1000 actinobacteria strains.</title>
        <authorList>
            <person name="Klenk H.-P."/>
        </authorList>
    </citation>
    <scope>NUCLEOTIDE SEQUENCE [LARGE SCALE GENOMIC DNA]</scope>
    <source>
        <strain evidence="1 2">DSM 14566</strain>
    </source>
</reference>
<accession>A0ABS4X4A8</accession>
<keyword evidence="2" id="KW-1185">Reference proteome</keyword>
<dbReference type="EMBL" id="JAGIOD010000002">
    <property type="protein sequence ID" value="MBP2383293.1"/>
    <property type="molecule type" value="Genomic_DNA"/>
</dbReference>
<evidence type="ECO:0000313" key="1">
    <source>
        <dbReference type="EMBL" id="MBP2383293.1"/>
    </source>
</evidence>
<keyword evidence="1" id="KW-0418">Kinase</keyword>
<proteinExistence type="predicted"/>